<dbReference type="SMART" id="SM00530">
    <property type="entry name" value="HTH_XRE"/>
    <property type="match status" value="1"/>
</dbReference>
<comment type="caution">
    <text evidence="2">The sequence shown here is derived from an EMBL/GenBank/DDBJ whole genome shotgun (WGS) entry which is preliminary data.</text>
</comment>
<dbReference type="SUPFAM" id="SSF47413">
    <property type="entry name" value="lambda repressor-like DNA-binding domains"/>
    <property type="match status" value="1"/>
</dbReference>
<dbReference type="InterPro" id="IPR010982">
    <property type="entry name" value="Lambda_DNA-bd_dom_sf"/>
</dbReference>
<dbReference type="CDD" id="cd00093">
    <property type="entry name" value="HTH_XRE"/>
    <property type="match status" value="1"/>
</dbReference>
<protein>
    <submittedName>
        <fullName evidence="2">Helix-turn-helix domain-containing protein</fullName>
    </submittedName>
</protein>
<organism evidence="2 3">
    <name type="scientific">Kribbella deserti</name>
    <dbReference type="NCBI Taxonomy" id="1926257"/>
    <lineage>
        <taxon>Bacteria</taxon>
        <taxon>Bacillati</taxon>
        <taxon>Actinomycetota</taxon>
        <taxon>Actinomycetes</taxon>
        <taxon>Propionibacteriales</taxon>
        <taxon>Kribbellaceae</taxon>
        <taxon>Kribbella</taxon>
    </lineage>
</organism>
<feature type="domain" description="HTH cro/C1-type" evidence="1">
    <location>
        <begin position="12"/>
        <end position="67"/>
    </location>
</feature>
<dbReference type="InterPro" id="IPR001387">
    <property type="entry name" value="Cro/C1-type_HTH"/>
</dbReference>
<evidence type="ECO:0000259" key="1">
    <source>
        <dbReference type="PROSITE" id="PS50943"/>
    </source>
</evidence>
<dbReference type="RefSeq" id="WP_380054350.1">
    <property type="nucleotide sequence ID" value="NZ_JBHLTC010000038.1"/>
</dbReference>
<evidence type="ECO:0000313" key="2">
    <source>
        <dbReference type="EMBL" id="MFC0628307.1"/>
    </source>
</evidence>
<dbReference type="Pfam" id="PF13560">
    <property type="entry name" value="HTH_31"/>
    <property type="match status" value="1"/>
</dbReference>
<reference evidence="2 3" key="1">
    <citation type="submission" date="2024-09" db="EMBL/GenBank/DDBJ databases">
        <authorList>
            <person name="Sun Q."/>
            <person name="Mori K."/>
        </authorList>
    </citation>
    <scope>NUCLEOTIDE SEQUENCE [LARGE SCALE GENOMIC DNA]</scope>
    <source>
        <strain evidence="2 3">CGMCC 1.15906</strain>
    </source>
</reference>
<dbReference type="Gene3D" id="1.10.260.40">
    <property type="entry name" value="lambda repressor-like DNA-binding domains"/>
    <property type="match status" value="1"/>
</dbReference>
<name>A0ABV6QX88_9ACTN</name>
<dbReference type="Proteomes" id="UP001589890">
    <property type="component" value="Unassembled WGS sequence"/>
</dbReference>
<dbReference type="EMBL" id="JBHLTC010000038">
    <property type="protein sequence ID" value="MFC0628307.1"/>
    <property type="molecule type" value="Genomic_DNA"/>
</dbReference>
<accession>A0ABV6QX88</accession>
<proteinExistence type="predicted"/>
<dbReference type="PROSITE" id="PS50943">
    <property type="entry name" value="HTH_CROC1"/>
    <property type="match status" value="1"/>
</dbReference>
<evidence type="ECO:0000313" key="3">
    <source>
        <dbReference type="Proteomes" id="UP001589890"/>
    </source>
</evidence>
<sequence>MEDQAQAVGSRVRYWRMRRNIDRQRFADMVGRSISWVDKIEKGERSLARLPMLERVAEALSVDPKVLTDGPSARRAADCVDANEVRAIRAALSSYPSLAVGSGARESTSSLKAINGQLAYIGEAWLSSHFTVVARHLPDLIRNVQSVALTADAENYVSSQRALVTTYRLASSMLLKFDAVEIAWLAADRAMQAALQSDDTWALARATRSVARAMTSTGQEGQALAVISGMLDRMRPEVGGDQDLLPMYGMLFLAGSIAAAKQGDPHVALQMHKDADRLAIDNKLRLSGDPGTFGSANVAVHRVSALARLNEGNEALRYVSLVDPKIISTLPTERRANYLLDLSTANIQTGRYDSAARALGEAERLAPEEVRCRPLAHGLLRSLVRNTGGELGRTVQRIATRAGVEA</sequence>
<keyword evidence="3" id="KW-1185">Reference proteome</keyword>
<gene>
    <name evidence="2" type="ORF">ACFFGN_29830</name>
</gene>